<dbReference type="NCBIfam" id="NF047498">
    <property type="entry name" value="LIC_12616_fam"/>
    <property type="match status" value="1"/>
</dbReference>
<dbReference type="PATRIC" id="fig|505341.3.peg.1589"/>
<evidence type="ECO:0000313" key="2">
    <source>
        <dbReference type="EMBL" id="OBW92983.1"/>
    </source>
</evidence>
<gene>
    <name evidence="2" type="ORF">QS62_07905</name>
</gene>
<protein>
    <recommendedName>
        <fullName evidence="1">Phage neck terminator protein gp12-like domain-containing protein</fullName>
    </recommendedName>
</protein>
<evidence type="ECO:0000313" key="3">
    <source>
        <dbReference type="Proteomes" id="UP000092649"/>
    </source>
</evidence>
<reference evidence="2 3" key="1">
    <citation type="submission" date="2014-11" db="EMBL/GenBank/DDBJ databases">
        <title>Pan-genome of Gallibacterium spp.</title>
        <authorList>
            <person name="Kudirkiene E."/>
            <person name="Bojesen A.M."/>
        </authorList>
    </citation>
    <scope>NUCLEOTIDE SEQUENCE [LARGE SCALE GENOMIC DNA]</scope>
    <source>
        <strain evidence="2 3">F150</strain>
    </source>
</reference>
<proteinExistence type="predicted"/>
<dbReference type="Proteomes" id="UP000092649">
    <property type="component" value="Unassembled WGS sequence"/>
</dbReference>
<name>A0A1A7NTJ7_9PAST</name>
<feature type="domain" description="Phage neck terminator protein gp12-like" evidence="1">
    <location>
        <begin position="3"/>
        <end position="149"/>
    </location>
</feature>
<dbReference type="OrthoDB" id="7628601at2"/>
<organism evidence="2 3">
    <name type="scientific">Gallibacterium salpingitidis</name>
    <dbReference type="NCBI Taxonomy" id="505341"/>
    <lineage>
        <taxon>Bacteria</taxon>
        <taxon>Pseudomonadati</taxon>
        <taxon>Pseudomonadota</taxon>
        <taxon>Gammaproteobacteria</taxon>
        <taxon>Pasteurellales</taxon>
        <taxon>Pasteurellaceae</taxon>
        <taxon>Gallibacterium</taxon>
    </lineage>
</organism>
<keyword evidence="3" id="KW-1185">Reference proteome</keyword>
<sequence length="169" mass="19474">MLDKLYDLLCDLSSRPFIRAYENGCEPEKPFFTYDLKFEQTPEHLHYSTVNTQGEQQIKTHVDAVLELNYFGENSLNTLRAVCMKLSTSYFQDKWAEQGVALIRIGRITHLAYLNEQQEYQDRAMVEIEIRYAVAIDDMISIIEQVEVTSQVGELSDTTQIGVTHNGKN</sequence>
<dbReference type="EMBL" id="JTJL01000042">
    <property type="protein sequence ID" value="OBW92983.1"/>
    <property type="molecule type" value="Genomic_DNA"/>
</dbReference>
<dbReference type="Pfam" id="PF23961">
    <property type="entry name" value="Phage_tail_terminator_9"/>
    <property type="match status" value="1"/>
</dbReference>
<comment type="caution">
    <text evidence="2">The sequence shown here is derived from an EMBL/GenBank/DDBJ whole genome shotgun (WGS) entry which is preliminary data.</text>
</comment>
<accession>A0A1A7NTJ7</accession>
<dbReference type="InterPro" id="IPR057087">
    <property type="entry name" value="Gp12-like"/>
</dbReference>
<dbReference type="RefSeq" id="WP_066108462.1">
    <property type="nucleotide sequence ID" value="NZ_JTJL01000042.1"/>
</dbReference>
<dbReference type="AlphaFoldDB" id="A0A1A7NTJ7"/>
<evidence type="ECO:0000259" key="1">
    <source>
        <dbReference type="Pfam" id="PF23961"/>
    </source>
</evidence>